<keyword evidence="2" id="KW-1185">Reference proteome</keyword>
<organism evidence="1 2">
    <name type="scientific">Sphingobacterium paucimobilis HER1398</name>
    <dbReference type="NCBI Taxonomy" id="1346330"/>
    <lineage>
        <taxon>Bacteria</taxon>
        <taxon>Pseudomonadati</taxon>
        <taxon>Bacteroidota</taxon>
        <taxon>Sphingobacteriia</taxon>
        <taxon>Sphingobacteriales</taxon>
        <taxon>Sphingobacteriaceae</taxon>
        <taxon>Sphingobacterium</taxon>
    </lineage>
</organism>
<dbReference type="Proteomes" id="UP000016584">
    <property type="component" value="Unassembled WGS sequence"/>
</dbReference>
<dbReference type="EMBL" id="ATDL01000002">
    <property type="protein sequence ID" value="ERJ61304.1"/>
    <property type="molecule type" value="Genomic_DNA"/>
</dbReference>
<comment type="caution">
    <text evidence="1">The sequence shown here is derived from an EMBL/GenBank/DDBJ whole genome shotgun (WGS) entry which is preliminary data.</text>
</comment>
<gene>
    <name evidence="1" type="ORF">M472_21350</name>
</gene>
<accession>U2J8P0</accession>
<name>U2J8P0_9SPHI</name>
<sequence length="35" mass="4333">MIEYYDYDEILLALEEPMEEDRYEGNSKYINLTLR</sequence>
<proteinExistence type="predicted"/>
<reference evidence="1 2" key="1">
    <citation type="journal article" date="2013" name="Genome Announc.">
        <title>The Draft Genome Sequence of Sphingomonas paucimobilis Strain HER1398 (Proteobacteria), Host to the Giant PAU Phage, Indicates That It Is a Member of the Genus Sphingobacterium (Bacteroidetes).</title>
        <authorList>
            <person name="White R.A.III."/>
            <person name="Suttle C.A."/>
        </authorList>
    </citation>
    <scope>NUCLEOTIDE SEQUENCE [LARGE SCALE GENOMIC DNA]</scope>
    <source>
        <strain evidence="1 2">HER1398</strain>
    </source>
</reference>
<protein>
    <submittedName>
        <fullName evidence="1">Uncharacterized protein</fullName>
    </submittedName>
</protein>
<dbReference type="AlphaFoldDB" id="U2J8P0"/>
<evidence type="ECO:0000313" key="1">
    <source>
        <dbReference type="EMBL" id="ERJ61304.1"/>
    </source>
</evidence>
<evidence type="ECO:0000313" key="2">
    <source>
        <dbReference type="Proteomes" id="UP000016584"/>
    </source>
</evidence>